<dbReference type="EMBL" id="MU842847">
    <property type="protein sequence ID" value="KAK2030802.1"/>
    <property type="molecule type" value="Genomic_DNA"/>
</dbReference>
<gene>
    <name evidence="2" type="ORF">LX32DRAFT_727051</name>
</gene>
<comment type="caution">
    <text evidence="2">The sequence shown here is derived from an EMBL/GenBank/DDBJ whole genome shotgun (WGS) entry which is preliminary data.</text>
</comment>
<dbReference type="AlphaFoldDB" id="A0AAD9HMM6"/>
<evidence type="ECO:0000313" key="3">
    <source>
        <dbReference type="Proteomes" id="UP001232148"/>
    </source>
</evidence>
<name>A0AAD9HMM6_9PEZI</name>
<accession>A0AAD9HMM6</accession>
<evidence type="ECO:0000256" key="1">
    <source>
        <dbReference type="SAM" id="SignalP"/>
    </source>
</evidence>
<organism evidence="2 3">
    <name type="scientific">Colletotrichum zoysiae</name>
    <dbReference type="NCBI Taxonomy" id="1216348"/>
    <lineage>
        <taxon>Eukaryota</taxon>
        <taxon>Fungi</taxon>
        <taxon>Dikarya</taxon>
        <taxon>Ascomycota</taxon>
        <taxon>Pezizomycotina</taxon>
        <taxon>Sordariomycetes</taxon>
        <taxon>Hypocreomycetidae</taxon>
        <taxon>Glomerellales</taxon>
        <taxon>Glomerellaceae</taxon>
        <taxon>Colletotrichum</taxon>
        <taxon>Colletotrichum graminicola species complex</taxon>
    </lineage>
</organism>
<feature type="signal peptide" evidence="1">
    <location>
        <begin position="1"/>
        <end position="20"/>
    </location>
</feature>
<reference evidence="2" key="1">
    <citation type="submission" date="2021-06" db="EMBL/GenBank/DDBJ databases">
        <title>Comparative genomics, transcriptomics and evolutionary studies reveal genomic signatures of adaptation to plant cell wall in hemibiotrophic fungi.</title>
        <authorList>
            <consortium name="DOE Joint Genome Institute"/>
            <person name="Baroncelli R."/>
            <person name="Diaz J.F."/>
            <person name="Benocci T."/>
            <person name="Peng M."/>
            <person name="Battaglia E."/>
            <person name="Haridas S."/>
            <person name="Andreopoulos W."/>
            <person name="Labutti K."/>
            <person name="Pangilinan J."/>
            <person name="Floch G.L."/>
            <person name="Makela M.R."/>
            <person name="Henrissat B."/>
            <person name="Grigoriev I.V."/>
            <person name="Crouch J.A."/>
            <person name="De Vries R.P."/>
            <person name="Sukno S.A."/>
            <person name="Thon M.R."/>
        </authorList>
    </citation>
    <scope>NUCLEOTIDE SEQUENCE</scope>
    <source>
        <strain evidence="2">MAFF235873</strain>
    </source>
</reference>
<feature type="chain" id="PRO_5041897509" evidence="1">
    <location>
        <begin position="21"/>
        <end position="112"/>
    </location>
</feature>
<protein>
    <submittedName>
        <fullName evidence="2">Uncharacterized protein</fullName>
    </submittedName>
</protein>
<sequence length="112" mass="12207">MKTLIINALTAALLASIAKACATYDQCRCTMADNTINNTITEQACDYLNVKAGGNENKTIYGPRGSHDAARWCVRWDNSGYISNCDMREACTLMNATGADSWCELWTQGGGR</sequence>
<keyword evidence="1" id="KW-0732">Signal</keyword>
<proteinExistence type="predicted"/>
<evidence type="ECO:0000313" key="2">
    <source>
        <dbReference type="EMBL" id="KAK2030802.1"/>
    </source>
</evidence>
<keyword evidence="3" id="KW-1185">Reference proteome</keyword>
<dbReference type="Proteomes" id="UP001232148">
    <property type="component" value="Unassembled WGS sequence"/>
</dbReference>